<reference evidence="1" key="1">
    <citation type="submission" date="2020-06" db="EMBL/GenBank/DDBJ databases">
        <title>Draft genome of Bugula neritina, a colonial animal packing powerful symbionts and potential medicines.</title>
        <authorList>
            <person name="Rayko M."/>
        </authorList>
    </citation>
    <scope>NUCLEOTIDE SEQUENCE [LARGE SCALE GENOMIC DNA]</scope>
    <source>
        <strain evidence="1">Kwan_BN1</strain>
    </source>
</reference>
<evidence type="ECO:0000313" key="1">
    <source>
        <dbReference type="EMBL" id="KAF6028009.1"/>
    </source>
</evidence>
<dbReference type="AlphaFoldDB" id="A0A7J7JNU1"/>
<proteinExistence type="predicted"/>
<protein>
    <submittedName>
        <fullName evidence="1">Uncharacterized protein</fullName>
    </submittedName>
</protein>
<accession>A0A7J7JNU1</accession>
<dbReference type="EMBL" id="VXIV02001997">
    <property type="protein sequence ID" value="KAF6028009.1"/>
    <property type="molecule type" value="Genomic_DNA"/>
</dbReference>
<gene>
    <name evidence="1" type="ORF">EB796_013656</name>
</gene>
<evidence type="ECO:0000313" key="2">
    <source>
        <dbReference type="Proteomes" id="UP000593567"/>
    </source>
</evidence>
<name>A0A7J7JNU1_BUGNE</name>
<sequence>MVTFEPRITLKYDFIQSTKILSAIQQHTGTTVGNGVRETSKEDHNRILLFYKKRDAILTLSSSTAEAWDCLTFTSCAYQHACSLPYYIIICKRL</sequence>
<dbReference type="Proteomes" id="UP000593567">
    <property type="component" value="Unassembled WGS sequence"/>
</dbReference>
<keyword evidence="2" id="KW-1185">Reference proteome</keyword>
<comment type="caution">
    <text evidence="1">The sequence shown here is derived from an EMBL/GenBank/DDBJ whole genome shotgun (WGS) entry which is preliminary data.</text>
</comment>
<organism evidence="1 2">
    <name type="scientific">Bugula neritina</name>
    <name type="common">Brown bryozoan</name>
    <name type="synonym">Sertularia neritina</name>
    <dbReference type="NCBI Taxonomy" id="10212"/>
    <lineage>
        <taxon>Eukaryota</taxon>
        <taxon>Metazoa</taxon>
        <taxon>Spiralia</taxon>
        <taxon>Lophotrochozoa</taxon>
        <taxon>Bryozoa</taxon>
        <taxon>Gymnolaemata</taxon>
        <taxon>Cheilostomatida</taxon>
        <taxon>Flustrina</taxon>
        <taxon>Buguloidea</taxon>
        <taxon>Bugulidae</taxon>
        <taxon>Bugula</taxon>
    </lineage>
</organism>